<dbReference type="EMBL" id="CAJZBQ010000014">
    <property type="protein sequence ID" value="CAG9315725.1"/>
    <property type="molecule type" value="Genomic_DNA"/>
</dbReference>
<dbReference type="Proteomes" id="UP001162131">
    <property type="component" value="Unassembled WGS sequence"/>
</dbReference>
<organism evidence="1 2">
    <name type="scientific">Blepharisma stoltei</name>
    <dbReference type="NCBI Taxonomy" id="1481888"/>
    <lineage>
        <taxon>Eukaryota</taxon>
        <taxon>Sar</taxon>
        <taxon>Alveolata</taxon>
        <taxon>Ciliophora</taxon>
        <taxon>Postciliodesmatophora</taxon>
        <taxon>Heterotrichea</taxon>
        <taxon>Heterotrichida</taxon>
        <taxon>Blepharismidae</taxon>
        <taxon>Blepharisma</taxon>
    </lineage>
</organism>
<comment type="caution">
    <text evidence="1">The sequence shown here is derived from an EMBL/GenBank/DDBJ whole genome shotgun (WGS) entry which is preliminary data.</text>
</comment>
<name>A0AAU9ILQ6_9CILI</name>
<evidence type="ECO:0000313" key="2">
    <source>
        <dbReference type="Proteomes" id="UP001162131"/>
    </source>
</evidence>
<accession>A0AAU9ILQ6</accession>
<dbReference type="PANTHER" id="PTHR10974">
    <property type="entry name" value="FI08016P-RELATED"/>
    <property type="match status" value="1"/>
</dbReference>
<protein>
    <submittedName>
        <fullName evidence="1">Uncharacterized protein</fullName>
    </submittedName>
</protein>
<dbReference type="GO" id="GO:0005615">
    <property type="term" value="C:extracellular space"/>
    <property type="evidence" value="ECO:0007669"/>
    <property type="project" value="TreeGrafter"/>
</dbReference>
<gene>
    <name evidence="1" type="ORF">BSTOLATCC_MIC14475</name>
</gene>
<sequence>MKILQAAQAVILAILLFASYISVSKIFFHSQRTHIEEKAHLLPTDFTVFSTSLSNDEYKKQFVPHNFSIDDTDLMKSMTSLIPAIPSSFGYTEKEANSLFPAYQYPRCEDIYNDTNYKLNFNTIGNSFSLECEEGTYILGPPFYNYFTNPKYSQPYWEIQQYQNFTRPLWNNHEFAMATCKKNSTDFDMFAMKPKLNLAAYIETKQKIDDLQTASGTNKKPILIAMLTLDSFSRRHFFRKLPKTVELLNRYENSKDWKVFDFKFHNIIGARTSDNQANYWGLGKKIKENSSLSRFGKHAIWRKLKELGFMTLFGYEGCPYGLVSSIGSQPDADSVVQPFYCAAHKFTNYSSHKGHKNSQRCIGPHMSHWYLMDYSINFAHIYLRANLWIYNHFTAAHESTGQHASTLDEDLRNYIRNLTEIFSESHEVVILLAGDHGMRYINYKSNTNATQEHRLPAFFFMSSRKYLDSIENSYAILEHNTFRLTTKPDLRSLTIKLAELQYNLESKRSQNYYNLITEEIPNTRTCKDAKISPWYCGSNVMKQLDLAQEIDEGWNKLILRVVTEALDEINLSTYASNSHRKGLLCKKLSLDKLKYVIYSRTLNANLLMKVQFTVIESEGVTFEFWAYISEDDDLSIEEGKGLKTFPVIESGVKKFAKIINIYRADSYEGKCEDTSISMEYNPELCVCDENVIENLA</sequence>
<evidence type="ECO:0000313" key="1">
    <source>
        <dbReference type="EMBL" id="CAG9315725.1"/>
    </source>
</evidence>
<dbReference type="Pfam" id="PF02995">
    <property type="entry name" value="DUF229"/>
    <property type="match status" value="1"/>
</dbReference>
<dbReference type="InterPro" id="IPR004245">
    <property type="entry name" value="DUF229"/>
</dbReference>
<reference evidence="1" key="1">
    <citation type="submission" date="2021-09" db="EMBL/GenBank/DDBJ databases">
        <authorList>
            <consortium name="AG Swart"/>
            <person name="Singh M."/>
            <person name="Singh A."/>
            <person name="Seah K."/>
            <person name="Emmerich C."/>
        </authorList>
    </citation>
    <scope>NUCLEOTIDE SEQUENCE</scope>
    <source>
        <strain evidence="1">ATCC30299</strain>
    </source>
</reference>
<keyword evidence="2" id="KW-1185">Reference proteome</keyword>
<dbReference type="AlphaFoldDB" id="A0AAU9ILQ6"/>
<dbReference type="PANTHER" id="PTHR10974:SF1">
    <property type="entry name" value="FI08016P-RELATED"/>
    <property type="match status" value="1"/>
</dbReference>
<proteinExistence type="predicted"/>